<dbReference type="Proteomes" id="UP000887566">
    <property type="component" value="Unplaced"/>
</dbReference>
<protein>
    <submittedName>
        <fullName evidence="3">Uncharacterized protein</fullName>
    </submittedName>
</protein>
<dbReference type="AlphaFoldDB" id="A0A914UU04"/>
<reference evidence="3" key="1">
    <citation type="submission" date="2022-11" db="UniProtKB">
        <authorList>
            <consortium name="WormBaseParasite"/>
        </authorList>
    </citation>
    <scope>IDENTIFICATION</scope>
</reference>
<accession>A0A914UU04</accession>
<feature type="region of interest" description="Disordered" evidence="1">
    <location>
        <begin position="1"/>
        <end position="70"/>
    </location>
</feature>
<keyword evidence="2" id="KW-1185">Reference proteome</keyword>
<feature type="compositionally biased region" description="Acidic residues" evidence="1">
    <location>
        <begin position="18"/>
        <end position="38"/>
    </location>
</feature>
<evidence type="ECO:0000256" key="1">
    <source>
        <dbReference type="SAM" id="MobiDB-lite"/>
    </source>
</evidence>
<evidence type="ECO:0000313" key="3">
    <source>
        <dbReference type="WBParaSite" id="PSAMB.scaffold12544size2714.g34924.t1"/>
    </source>
</evidence>
<feature type="compositionally biased region" description="Gly residues" evidence="1">
    <location>
        <begin position="1"/>
        <end position="12"/>
    </location>
</feature>
<sequence length="70" mass="7208">MMASLGGGGAGGMPPNLDDFEDSDNEDMPDLEDEPEEEEGKKANGPIDGQEPTTSGVNGDVKENVAAEAK</sequence>
<evidence type="ECO:0000313" key="2">
    <source>
        <dbReference type="Proteomes" id="UP000887566"/>
    </source>
</evidence>
<proteinExistence type="predicted"/>
<dbReference type="WBParaSite" id="PSAMB.scaffold12544size2714.g34924.t1">
    <property type="protein sequence ID" value="PSAMB.scaffold12544size2714.g34924.t1"/>
    <property type="gene ID" value="PSAMB.scaffold12544size2714.g34924"/>
</dbReference>
<name>A0A914UU04_9BILA</name>
<feature type="compositionally biased region" description="Basic and acidic residues" evidence="1">
    <location>
        <begin position="60"/>
        <end position="70"/>
    </location>
</feature>
<organism evidence="2 3">
    <name type="scientific">Plectus sambesii</name>
    <dbReference type="NCBI Taxonomy" id="2011161"/>
    <lineage>
        <taxon>Eukaryota</taxon>
        <taxon>Metazoa</taxon>
        <taxon>Ecdysozoa</taxon>
        <taxon>Nematoda</taxon>
        <taxon>Chromadorea</taxon>
        <taxon>Plectida</taxon>
        <taxon>Plectina</taxon>
        <taxon>Plectoidea</taxon>
        <taxon>Plectidae</taxon>
        <taxon>Plectus</taxon>
    </lineage>
</organism>